<evidence type="ECO:0000313" key="1">
    <source>
        <dbReference type="EMBL" id="GJT58651.1"/>
    </source>
</evidence>
<name>A0ABQ5F5L5_9ASTR</name>
<dbReference type="Proteomes" id="UP001151760">
    <property type="component" value="Unassembled WGS sequence"/>
</dbReference>
<organism evidence="1 2">
    <name type="scientific">Tanacetum coccineum</name>
    <dbReference type="NCBI Taxonomy" id="301880"/>
    <lineage>
        <taxon>Eukaryota</taxon>
        <taxon>Viridiplantae</taxon>
        <taxon>Streptophyta</taxon>
        <taxon>Embryophyta</taxon>
        <taxon>Tracheophyta</taxon>
        <taxon>Spermatophyta</taxon>
        <taxon>Magnoliopsida</taxon>
        <taxon>eudicotyledons</taxon>
        <taxon>Gunneridae</taxon>
        <taxon>Pentapetalae</taxon>
        <taxon>asterids</taxon>
        <taxon>campanulids</taxon>
        <taxon>Asterales</taxon>
        <taxon>Asteraceae</taxon>
        <taxon>Asteroideae</taxon>
        <taxon>Anthemideae</taxon>
        <taxon>Anthemidinae</taxon>
        <taxon>Tanacetum</taxon>
    </lineage>
</organism>
<sequence>MNHQTSSVPQIAYQSPQVTTQPMIESPLMDSSFTVPVFSPGDDLIACLNKAMAFLIAVASSRVMLLALGETKQADRQGLLNATTVKVKDIWVGNALSLSDQGMQHDPGVPDGQAVQAIIPNTAGFQTKELDTYDFDYDDILNAQAVLMAYISNYGSDVISEVPHFATYLNDIENQSVDAMHDFEQTPAVDFSDNEIHSDSNIILYSQYLEETQ</sequence>
<comment type="caution">
    <text evidence="1">The sequence shown here is derived from an EMBL/GenBank/DDBJ whole genome shotgun (WGS) entry which is preliminary data.</text>
</comment>
<protein>
    <submittedName>
        <fullName evidence="1">Uncharacterized protein</fullName>
    </submittedName>
</protein>
<proteinExistence type="predicted"/>
<reference evidence="1" key="2">
    <citation type="submission" date="2022-01" db="EMBL/GenBank/DDBJ databases">
        <authorList>
            <person name="Yamashiro T."/>
            <person name="Shiraishi A."/>
            <person name="Satake H."/>
            <person name="Nakayama K."/>
        </authorList>
    </citation>
    <scope>NUCLEOTIDE SEQUENCE</scope>
</reference>
<reference evidence="1" key="1">
    <citation type="journal article" date="2022" name="Int. J. Mol. Sci.">
        <title>Draft Genome of Tanacetum Coccineum: Genomic Comparison of Closely Related Tanacetum-Family Plants.</title>
        <authorList>
            <person name="Yamashiro T."/>
            <person name="Shiraishi A."/>
            <person name="Nakayama K."/>
            <person name="Satake H."/>
        </authorList>
    </citation>
    <scope>NUCLEOTIDE SEQUENCE</scope>
</reference>
<keyword evidence="2" id="KW-1185">Reference proteome</keyword>
<accession>A0ABQ5F5L5</accession>
<gene>
    <name evidence="1" type="ORF">Tco_1002184</name>
</gene>
<evidence type="ECO:0000313" key="2">
    <source>
        <dbReference type="Proteomes" id="UP001151760"/>
    </source>
</evidence>
<dbReference type="EMBL" id="BQNB010017037">
    <property type="protein sequence ID" value="GJT58651.1"/>
    <property type="molecule type" value="Genomic_DNA"/>
</dbReference>